<evidence type="ECO:0000313" key="4">
    <source>
        <dbReference type="EMBL" id="UNV84403.1"/>
    </source>
</evidence>
<evidence type="ECO:0000313" key="5">
    <source>
        <dbReference type="Proteomes" id="UP000004982"/>
    </source>
</evidence>
<evidence type="ECO:0000313" key="6">
    <source>
        <dbReference type="Proteomes" id="UP000829455"/>
    </source>
</evidence>
<dbReference type="PANTHER" id="PTHR37828">
    <property type="entry name" value="GSR2449 PROTEIN"/>
    <property type="match status" value="1"/>
</dbReference>
<accession>A0AA36XLC4</accession>
<organism evidence="3 5">
    <name type="scientific">Neisseria macacae ATCC 33926</name>
    <dbReference type="NCBI Taxonomy" id="997348"/>
    <lineage>
        <taxon>Bacteria</taxon>
        <taxon>Pseudomonadati</taxon>
        <taxon>Pseudomonadota</taxon>
        <taxon>Betaproteobacteria</taxon>
        <taxon>Neisseriales</taxon>
        <taxon>Neisseriaceae</taxon>
        <taxon>Neisseria</taxon>
    </lineage>
</organism>
<dbReference type="Proteomes" id="UP000004982">
    <property type="component" value="Unassembled WGS sequence"/>
</dbReference>
<dbReference type="EMBL" id="CP094241">
    <property type="protein sequence ID" value="UNV84403.1"/>
    <property type="molecule type" value="Genomic_DNA"/>
</dbReference>
<reference evidence="4 6" key="2">
    <citation type="submission" date="2022-03" db="EMBL/GenBank/DDBJ databases">
        <title>Genome sequencing of Neisseria macacae.</title>
        <authorList>
            <person name="Baek M.-G."/>
        </authorList>
    </citation>
    <scope>NUCLEOTIDE SEQUENCE [LARGE SCALE GENOMIC DNA]</scope>
    <source>
        <strain evidence="4 6">ATCC 33926</strain>
    </source>
</reference>
<protein>
    <submittedName>
        <fullName evidence="4">YciI family protein</fullName>
    </submittedName>
</protein>
<reference evidence="3 5" key="1">
    <citation type="submission" date="2011-05" db="EMBL/GenBank/DDBJ databases">
        <authorList>
            <person name="Muzny D."/>
            <person name="Qin X."/>
            <person name="Deng J."/>
            <person name="Jiang H."/>
            <person name="Liu Y."/>
            <person name="Qu J."/>
            <person name="Song X.-Z."/>
            <person name="Zhang L."/>
            <person name="Thornton R."/>
            <person name="Coyle M."/>
            <person name="Francisco L."/>
            <person name="Jackson L."/>
            <person name="Javaid M."/>
            <person name="Korchina V."/>
            <person name="Kovar C."/>
            <person name="Mata R."/>
            <person name="Mathew T."/>
            <person name="Ngo R."/>
            <person name="Nguyen L."/>
            <person name="Nguyen N."/>
            <person name="Okwuonu G."/>
            <person name="Ongeri F."/>
            <person name="Pham C."/>
            <person name="Simmons D."/>
            <person name="Wilczek-Boney K."/>
            <person name="Hale W."/>
            <person name="Jakkamsetti A."/>
            <person name="Pham P."/>
            <person name="Ruth R."/>
            <person name="San Lucas F."/>
            <person name="Warren J."/>
            <person name="Zhang J."/>
            <person name="Zhao Z."/>
            <person name="Zhou C."/>
            <person name="Zhu D."/>
            <person name="Lee S."/>
            <person name="Bess C."/>
            <person name="Blankenburg K."/>
            <person name="Forbes L."/>
            <person name="Fu Q."/>
            <person name="Gubbala S."/>
            <person name="Hirani K."/>
            <person name="Jayaseelan J.C."/>
            <person name="Lara F."/>
            <person name="Munidasa M."/>
            <person name="Palculict T."/>
            <person name="Patil S."/>
            <person name="Pu L.-L."/>
            <person name="Saada N."/>
            <person name="Tang L."/>
            <person name="Weissenberger G."/>
            <person name="Zhu Y."/>
            <person name="Hemphill L."/>
            <person name="Shang Y."/>
            <person name="Youmans B."/>
            <person name="Ayvaz T."/>
            <person name="Ross M."/>
            <person name="Santibanez J."/>
            <person name="Aqrawi P."/>
            <person name="Gross S."/>
            <person name="Joshi V."/>
            <person name="Fowler G."/>
            <person name="Nazareth L."/>
            <person name="Reid J."/>
            <person name="Worley K."/>
            <person name="Petrosino J."/>
            <person name="Highlander S."/>
            <person name="Gibbs R."/>
        </authorList>
    </citation>
    <scope>NUCLEOTIDE SEQUENCE [LARGE SCALE GENOMIC DNA]</scope>
    <source>
        <strain evidence="3 5">ATCC 33926</strain>
    </source>
</reference>
<gene>
    <name evidence="3" type="ORF">HMPREF9418_0594</name>
    <name evidence="4" type="ORF">MON40_10365</name>
</gene>
<dbReference type="RefSeq" id="WP_003776745.1">
    <property type="nucleotide sequence ID" value="NZ_CP094241.1"/>
</dbReference>
<comment type="similarity">
    <text evidence="1">Belongs to the YciI family.</text>
</comment>
<feature type="domain" description="YCII-related" evidence="2">
    <location>
        <begin position="1"/>
        <end position="81"/>
    </location>
</feature>
<dbReference type="PANTHER" id="PTHR37828:SF1">
    <property type="entry name" value="YCII-RELATED DOMAIN-CONTAINING PROTEIN"/>
    <property type="match status" value="1"/>
</dbReference>
<keyword evidence="6" id="KW-1185">Reference proteome</keyword>
<dbReference type="Gene3D" id="3.30.70.1060">
    <property type="entry name" value="Dimeric alpha+beta barrel"/>
    <property type="match status" value="1"/>
</dbReference>
<dbReference type="Proteomes" id="UP000829455">
    <property type="component" value="Chromosome"/>
</dbReference>
<dbReference type="EMBL" id="AFQE01000030">
    <property type="protein sequence ID" value="EGQ77940.1"/>
    <property type="molecule type" value="Genomic_DNA"/>
</dbReference>
<evidence type="ECO:0000259" key="2">
    <source>
        <dbReference type="Pfam" id="PF03795"/>
    </source>
</evidence>
<dbReference type="InterPro" id="IPR011008">
    <property type="entry name" value="Dimeric_a/b-barrel"/>
</dbReference>
<dbReference type="Pfam" id="PF03795">
    <property type="entry name" value="YCII"/>
    <property type="match status" value="1"/>
</dbReference>
<dbReference type="InterPro" id="IPR005545">
    <property type="entry name" value="YCII"/>
</dbReference>
<dbReference type="SUPFAM" id="SSF54909">
    <property type="entry name" value="Dimeric alpha+beta barrel"/>
    <property type="match status" value="1"/>
</dbReference>
<evidence type="ECO:0000256" key="1">
    <source>
        <dbReference type="ARBA" id="ARBA00007689"/>
    </source>
</evidence>
<dbReference type="AlphaFoldDB" id="A0AA36XLC4"/>
<proteinExistence type="inferred from homology"/>
<sequence>MFIISLTYTAELAQIEQHLAAHRQFLDRYYQAGVFLFSGRKEPRTGGIIIAQAAGRDEVERIISEDPFRQAGIADYAITEFIPSKTAPDLSHYAGA</sequence>
<name>A0AA36XLC4_9NEIS</name>
<evidence type="ECO:0000313" key="3">
    <source>
        <dbReference type="EMBL" id="EGQ77940.1"/>
    </source>
</evidence>